<sequence length="141" mass="15457">MADLDGGLFSISLSDGEDSAPEAAEPSKSAAIKIPGTARVAQSEDNFQTVKQGYRVKIENGELWKEIKLPLCGRVAKQDAQALLHAVEELYYLKRYDEGAAFVTDVLGNEHSGCDGLDADTSKTLKYYKSKCDQRSPERVK</sequence>
<evidence type="ECO:0000313" key="2">
    <source>
        <dbReference type="EMBL" id="KAK9782669.1"/>
    </source>
</evidence>
<proteinExistence type="predicted"/>
<keyword evidence="3" id="KW-1185">Reference proteome</keyword>
<organism evidence="2 3">
    <name type="scientific">Seiridium cardinale</name>
    <dbReference type="NCBI Taxonomy" id="138064"/>
    <lineage>
        <taxon>Eukaryota</taxon>
        <taxon>Fungi</taxon>
        <taxon>Dikarya</taxon>
        <taxon>Ascomycota</taxon>
        <taxon>Pezizomycotina</taxon>
        <taxon>Sordariomycetes</taxon>
        <taxon>Xylariomycetidae</taxon>
        <taxon>Amphisphaeriales</taxon>
        <taxon>Sporocadaceae</taxon>
        <taxon>Seiridium</taxon>
    </lineage>
</organism>
<feature type="compositionally biased region" description="Low complexity" evidence="1">
    <location>
        <begin position="21"/>
        <end position="31"/>
    </location>
</feature>
<accession>A0ABR2Y7L8</accession>
<evidence type="ECO:0000256" key="1">
    <source>
        <dbReference type="SAM" id="MobiDB-lite"/>
    </source>
</evidence>
<reference evidence="2 3" key="1">
    <citation type="submission" date="2024-02" db="EMBL/GenBank/DDBJ databases">
        <title>First draft genome assembly of two strains of Seiridium cardinale.</title>
        <authorList>
            <person name="Emiliani G."/>
            <person name="Scali E."/>
        </authorList>
    </citation>
    <scope>NUCLEOTIDE SEQUENCE [LARGE SCALE GENOMIC DNA]</scope>
    <source>
        <strain evidence="2 3">BM-138-000479</strain>
    </source>
</reference>
<feature type="region of interest" description="Disordered" evidence="1">
    <location>
        <begin position="1"/>
        <end position="31"/>
    </location>
</feature>
<evidence type="ECO:0000313" key="3">
    <source>
        <dbReference type="Proteomes" id="UP001465668"/>
    </source>
</evidence>
<comment type="caution">
    <text evidence="2">The sequence shown here is derived from an EMBL/GenBank/DDBJ whole genome shotgun (WGS) entry which is preliminary data.</text>
</comment>
<name>A0ABR2Y7L8_9PEZI</name>
<protein>
    <submittedName>
        <fullName evidence="2">Uncharacterized protein</fullName>
    </submittedName>
</protein>
<gene>
    <name evidence="2" type="ORF">SCAR479_01012</name>
</gene>
<dbReference type="Proteomes" id="UP001465668">
    <property type="component" value="Unassembled WGS sequence"/>
</dbReference>
<dbReference type="EMBL" id="JARVKM010000002">
    <property type="protein sequence ID" value="KAK9782669.1"/>
    <property type="molecule type" value="Genomic_DNA"/>
</dbReference>